<dbReference type="InterPro" id="IPR021109">
    <property type="entry name" value="Peptidase_aspartic_dom_sf"/>
</dbReference>
<dbReference type="RefSeq" id="WP_155190300.1">
    <property type="nucleotide sequence ID" value="NZ_BAAAEA010000002.1"/>
</dbReference>
<dbReference type="InterPro" id="IPR001969">
    <property type="entry name" value="Aspartic_peptidase_AS"/>
</dbReference>
<evidence type="ECO:0000313" key="2">
    <source>
        <dbReference type="Proteomes" id="UP001157914"/>
    </source>
</evidence>
<dbReference type="GO" id="GO:0006508">
    <property type="term" value="P:proteolysis"/>
    <property type="evidence" value="ECO:0007669"/>
    <property type="project" value="UniProtKB-KW"/>
</dbReference>
<sequence>MWRFIVIFLFCAALAPLVPYLADRYVAPEAPQGDQNGRTSTSVDRTHRIPVSRNGQYFATALLNGRRYELLVDTGASSTALPRSVAEDVGVYPDDEEFKYRVNTANGTTSAARVVIRSFEMGDIFLRDVEALVLQDESLSKPLLGMSVLSRLERFDISNSTLVLVQ</sequence>
<dbReference type="Gene3D" id="2.40.70.10">
    <property type="entry name" value="Acid Proteases"/>
    <property type="match status" value="1"/>
</dbReference>
<keyword evidence="1" id="KW-0645">Protease</keyword>
<dbReference type="NCBIfam" id="TIGR02281">
    <property type="entry name" value="clan_AA_DTGA"/>
    <property type="match status" value="1"/>
</dbReference>
<gene>
    <name evidence="1" type="ORF">SAMN06265374_2221</name>
</gene>
<dbReference type="Pfam" id="PF13975">
    <property type="entry name" value="gag-asp_proteas"/>
    <property type="match status" value="1"/>
</dbReference>
<dbReference type="GO" id="GO:0008233">
    <property type="term" value="F:peptidase activity"/>
    <property type="evidence" value="ECO:0007669"/>
    <property type="project" value="UniProtKB-KW"/>
</dbReference>
<keyword evidence="2" id="KW-1185">Reference proteome</keyword>
<protein>
    <submittedName>
        <fullName evidence="1">Aspartyl protease family protein</fullName>
    </submittedName>
</protein>
<proteinExistence type="predicted"/>
<dbReference type="Proteomes" id="UP001157914">
    <property type="component" value="Unassembled WGS sequence"/>
</dbReference>
<name>A0ABY1NZS0_9HYPH</name>
<dbReference type="EMBL" id="FXTT01000003">
    <property type="protein sequence ID" value="SMP22880.1"/>
    <property type="molecule type" value="Genomic_DNA"/>
</dbReference>
<dbReference type="InterPro" id="IPR034122">
    <property type="entry name" value="Retropepsin-like_bacterial"/>
</dbReference>
<dbReference type="CDD" id="cd05483">
    <property type="entry name" value="retropepsin_like_bacteria"/>
    <property type="match status" value="1"/>
</dbReference>
<dbReference type="SUPFAM" id="SSF50630">
    <property type="entry name" value="Acid proteases"/>
    <property type="match status" value="1"/>
</dbReference>
<dbReference type="PROSITE" id="PS00141">
    <property type="entry name" value="ASP_PROTEASE"/>
    <property type="match status" value="1"/>
</dbReference>
<reference evidence="1 2" key="1">
    <citation type="submission" date="2017-05" db="EMBL/GenBank/DDBJ databases">
        <authorList>
            <person name="Varghese N."/>
            <person name="Submissions S."/>
        </authorList>
    </citation>
    <scope>NUCLEOTIDE SEQUENCE [LARGE SCALE GENOMIC DNA]</scope>
    <source>
        <strain evidence="1 2">DSM 15949</strain>
    </source>
</reference>
<organism evidence="1 2">
    <name type="scientific">Roseibium denhamense</name>
    <dbReference type="NCBI Taxonomy" id="76305"/>
    <lineage>
        <taxon>Bacteria</taxon>
        <taxon>Pseudomonadati</taxon>
        <taxon>Pseudomonadota</taxon>
        <taxon>Alphaproteobacteria</taxon>
        <taxon>Hyphomicrobiales</taxon>
        <taxon>Stappiaceae</taxon>
        <taxon>Roseibium</taxon>
    </lineage>
</organism>
<comment type="caution">
    <text evidence="1">The sequence shown here is derived from an EMBL/GenBank/DDBJ whole genome shotgun (WGS) entry which is preliminary data.</text>
</comment>
<keyword evidence="1" id="KW-0378">Hydrolase</keyword>
<accession>A0ABY1NZS0</accession>
<dbReference type="InterPro" id="IPR011969">
    <property type="entry name" value="Clan_AA_Asp_peptidase_C"/>
</dbReference>
<evidence type="ECO:0000313" key="1">
    <source>
        <dbReference type="EMBL" id="SMP22880.1"/>
    </source>
</evidence>